<dbReference type="Proteomes" id="UP000037326">
    <property type="component" value="Unassembled WGS sequence"/>
</dbReference>
<dbReference type="SUPFAM" id="SSF75304">
    <property type="entry name" value="Amidase signature (AS) enzymes"/>
    <property type="match status" value="1"/>
</dbReference>
<protein>
    <submittedName>
        <fullName evidence="2">Amidase</fullName>
        <ecNumber evidence="2">3.5.1.4</ecNumber>
    </submittedName>
</protein>
<evidence type="ECO:0000313" key="3">
    <source>
        <dbReference type="Proteomes" id="UP000037326"/>
    </source>
</evidence>
<gene>
    <name evidence="2" type="ORF">ACZ11_09355</name>
</gene>
<dbReference type="RefSeq" id="WP_049665528.1">
    <property type="nucleotide sequence ID" value="NZ_LFXJ01000005.1"/>
</dbReference>
<dbReference type="InterPro" id="IPR036928">
    <property type="entry name" value="AS_sf"/>
</dbReference>
<dbReference type="PANTHER" id="PTHR42678">
    <property type="entry name" value="AMIDASE"/>
    <property type="match status" value="1"/>
</dbReference>
<dbReference type="PATRIC" id="fig|582475.4.peg.1436"/>
<dbReference type="InterPro" id="IPR023631">
    <property type="entry name" value="Amidase_dom"/>
</dbReference>
<organism evidence="2 3">
    <name type="scientific">Lysinibacillus xylanilyticus</name>
    <dbReference type="NCBI Taxonomy" id="582475"/>
    <lineage>
        <taxon>Bacteria</taxon>
        <taxon>Bacillati</taxon>
        <taxon>Bacillota</taxon>
        <taxon>Bacilli</taxon>
        <taxon>Bacillales</taxon>
        <taxon>Bacillaceae</taxon>
        <taxon>Lysinibacillus</taxon>
    </lineage>
</organism>
<accession>A0A0K9FDQ9</accession>
<dbReference type="EC" id="3.5.1.4" evidence="2"/>
<comment type="caution">
    <text evidence="2">The sequence shown here is derived from an EMBL/GenBank/DDBJ whole genome shotgun (WGS) entry which is preliminary data.</text>
</comment>
<reference evidence="3" key="1">
    <citation type="submission" date="2015-07" db="EMBL/GenBank/DDBJ databases">
        <authorList>
            <consortium name="Consortium for Microbial Forensics and Genomics (microFORGE)"/>
            <person name="Knight B.M."/>
            <person name="Roberts D.P."/>
            <person name="Lin D."/>
            <person name="Hari K."/>
            <person name="Fletcher J."/>
            <person name="Melcher U."/>
            <person name="Blagden T."/>
            <person name="Winegar R.A."/>
        </authorList>
    </citation>
    <scope>NUCLEOTIDE SEQUENCE [LARGE SCALE GENOMIC DNA]</scope>
    <source>
        <strain evidence="3">DSM 23493</strain>
    </source>
</reference>
<dbReference type="PANTHER" id="PTHR42678:SF34">
    <property type="entry name" value="OS04G0183300 PROTEIN"/>
    <property type="match status" value="1"/>
</dbReference>
<keyword evidence="2" id="KW-0378">Hydrolase</keyword>
<dbReference type="GeneID" id="96598464"/>
<evidence type="ECO:0000259" key="1">
    <source>
        <dbReference type="Pfam" id="PF01425"/>
    </source>
</evidence>
<dbReference type="GO" id="GO:0004040">
    <property type="term" value="F:amidase activity"/>
    <property type="evidence" value="ECO:0007669"/>
    <property type="project" value="UniProtKB-EC"/>
</dbReference>
<dbReference type="OrthoDB" id="9811471at2"/>
<feature type="domain" description="Amidase" evidence="1">
    <location>
        <begin position="31"/>
        <end position="469"/>
    </location>
</feature>
<dbReference type="NCBIfam" id="NF005300">
    <property type="entry name" value="PRK06828.1"/>
    <property type="match status" value="1"/>
</dbReference>
<name>A0A0K9FDQ9_9BACI</name>
<sequence length="489" mass="53929">MGISFNSFLREEMSVIDIQVAMEHGEITSKELTMFYLHRIAKHDQSGRKINSMLEINPEAIFIAEALDEERLTKGARGPLHGIPVVLKDNIETKDFMHTSAGVIALENYLAKQDSFLVKKLREAGAVILGKANMTELANAMSSTMWAGYSSRGGQTLNPYGDPELFVGGSSSGSAVAVASNFAVLSIGTETDASILSPAITNSVVGIKPTVGLISRQGIIPFTYSQDTAGPMARTVTDAAILLGVLTGVDKEDVATYKSKRRIHQDYSIFLETTGLKGARIGVYNNASNDYYDSGEYDETLFKNAIQVLREQGAVIIEDIDIPSFHRDWKWGVPQYELKHSLNNFLVNLPSHMPVHSISELIEFNKRSKGKSLKYGQDKLESREKLSNTLRDSDYLNAKLEDLYFSQEQGIDYTLKKYELDAIIFPSYIGSTISAKAGYPSIAVPAGYMENGRPFGITFAGTAFSEDVLIKLAYSFEQATKLRKAPKLY</sequence>
<dbReference type="Pfam" id="PF01425">
    <property type="entry name" value="Amidase"/>
    <property type="match status" value="1"/>
</dbReference>
<evidence type="ECO:0000313" key="2">
    <source>
        <dbReference type="EMBL" id="KMY32333.1"/>
    </source>
</evidence>
<dbReference type="EMBL" id="LFXJ01000005">
    <property type="protein sequence ID" value="KMY32333.1"/>
    <property type="molecule type" value="Genomic_DNA"/>
</dbReference>
<dbReference type="Gene3D" id="3.90.1300.10">
    <property type="entry name" value="Amidase signature (AS) domain"/>
    <property type="match status" value="1"/>
</dbReference>
<dbReference type="AlphaFoldDB" id="A0A0K9FDQ9"/>
<proteinExistence type="predicted"/>